<evidence type="ECO:0000313" key="3">
    <source>
        <dbReference type="Proteomes" id="UP001180724"/>
    </source>
</evidence>
<dbReference type="PROSITE" id="PS00455">
    <property type="entry name" value="AMP_BINDING"/>
    <property type="match status" value="1"/>
</dbReference>
<accession>A0ABU3B1D4</accession>
<dbReference type="InterPro" id="IPR000873">
    <property type="entry name" value="AMP-dep_synth/lig_dom"/>
</dbReference>
<comment type="caution">
    <text evidence="2">The sequence shown here is derived from an EMBL/GenBank/DDBJ whole genome shotgun (WGS) entry which is preliminary data.</text>
</comment>
<evidence type="ECO:0000313" key="2">
    <source>
        <dbReference type="EMBL" id="MDT0616064.1"/>
    </source>
</evidence>
<dbReference type="RefSeq" id="WP_311585158.1">
    <property type="nucleotide sequence ID" value="NZ_JAVRFH010000094.1"/>
</dbReference>
<dbReference type="InterPro" id="IPR042099">
    <property type="entry name" value="ANL_N_sf"/>
</dbReference>
<sequence length="521" mass="54720">MEGTTEHGLPGRFLRGLSRAPEGAAVRVVGAEAETLSYARMHRAALEWGGALAGSGARTVAVLAGRNGTGYTGLLAALYAGAAVVPLRPDFPPARVRQTLAASGADVLLVDRAGAAMLPEVLQGRTDLPVLAPGTAGDGVPGGVRALFPSSATALEEPARVGPGDTAVLLFTSGSTGRPKGVALTHGGLGHYFDVVDRRYGFGPSDVFSQTFDLNFDCAFFDLFCAWGAGGTATPIPPHAYRDLPGFVAAQGMTVWFSTPSVIGLVRRLNGLSGSALPGLRWSLFAGEALTCRDAQDWQRAAPASTLENLYGPTELTLTITAHRWTGERSLAAAVNGLAPIGTVHPGHEHVLLGPDGEPSGAEEGELCVSGPQLAAGYLDPRDEGGRFVERGGRRWYRTGDRVRRAADGELVYVGRLDSQVQVHGWRVEPAEVEQAVRACGPQDAVAVGVTGDDGTELVVYYTGEAMAAPELVRRLRSHLPDGLLPRHFHHLAEFPLNANRKTDRLRLAADAEALLTSAAG</sequence>
<organism evidence="2 3">
    <name type="scientific">Streptomyces lancefieldiae</name>
    <dbReference type="NCBI Taxonomy" id="3075520"/>
    <lineage>
        <taxon>Bacteria</taxon>
        <taxon>Bacillati</taxon>
        <taxon>Actinomycetota</taxon>
        <taxon>Actinomycetes</taxon>
        <taxon>Kitasatosporales</taxon>
        <taxon>Streptomycetaceae</taxon>
        <taxon>Streptomyces</taxon>
    </lineage>
</organism>
<dbReference type="Pfam" id="PF00501">
    <property type="entry name" value="AMP-binding"/>
    <property type="match status" value="1"/>
</dbReference>
<protein>
    <submittedName>
        <fullName evidence="2">AMP-binding protein</fullName>
    </submittedName>
</protein>
<dbReference type="PANTHER" id="PTHR45527">
    <property type="entry name" value="NONRIBOSOMAL PEPTIDE SYNTHETASE"/>
    <property type="match status" value="1"/>
</dbReference>
<dbReference type="SUPFAM" id="SSF56801">
    <property type="entry name" value="Acetyl-CoA synthetase-like"/>
    <property type="match status" value="1"/>
</dbReference>
<evidence type="ECO:0000259" key="1">
    <source>
        <dbReference type="Pfam" id="PF00501"/>
    </source>
</evidence>
<dbReference type="Gene3D" id="3.40.50.12780">
    <property type="entry name" value="N-terminal domain of ligase-like"/>
    <property type="match status" value="1"/>
</dbReference>
<dbReference type="EMBL" id="JAVRFH010000094">
    <property type="protein sequence ID" value="MDT0616064.1"/>
    <property type="molecule type" value="Genomic_DNA"/>
</dbReference>
<proteinExistence type="predicted"/>
<dbReference type="Gene3D" id="3.30.300.30">
    <property type="match status" value="1"/>
</dbReference>
<dbReference type="InterPro" id="IPR020845">
    <property type="entry name" value="AMP-binding_CS"/>
</dbReference>
<dbReference type="Proteomes" id="UP001180724">
    <property type="component" value="Unassembled WGS sequence"/>
</dbReference>
<keyword evidence="3" id="KW-1185">Reference proteome</keyword>
<dbReference type="InterPro" id="IPR045851">
    <property type="entry name" value="AMP-bd_C_sf"/>
</dbReference>
<dbReference type="PANTHER" id="PTHR45527:SF1">
    <property type="entry name" value="FATTY ACID SYNTHASE"/>
    <property type="match status" value="1"/>
</dbReference>
<name>A0ABU3B1D4_9ACTN</name>
<gene>
    <name evidence="2" type="ORF">RM812_38810</name>
</gene>
<reference evidence="2" key="1">
    <citation type="submission" date="2024-05" db="EMBL/GenBank/DDBJ databases">
        <title>30 novel species of actinomycetes from the DSMZ collection.</title>
        <authorList>
            <person name="Nouioui I."/>
        </authorList>
    </citation>
    <scope>NUCLEOTIDE SEQUENCE</scope>
    <source>
        <strain evidence="2">DSM 40712</strain>
    </source>
</reference>
<feature type="domain" description="AMP-dependent synthetase/ligase" evidence="1">
    <location>
        <begin position="24"/>
        <end position="379"/>
    </location>
</feature>